<feature type="transmembrane region" description="Helical" evidence="2">
    <location>
        <begin position="900"/>
        <end position="922"/>
    </location>
</feature>
<organism evidence="3 4">
    <name type="scientific">Aureobasidium pullulans</name>
    <name type="common">Black yeast</name>
    <name type="synonym">Pullularia pullulans</name>
    <dbReference type="NCBI Taxonomy" id="5580"/>
    <lineage>
        <taxon>Eukaryota</taxon>
        <taxon>Fungi</taxon>
        <taxon>Dikarya</taxon>
        <taxon>Ascomycota</taxon>
        <taxon>Pezizomycotina</taxon>
        <taxon>Dothideomycetes</taxon>
        <taxon>Dothideomycetidae</taxon>
        <taxon>Dothideales</taxon>
        <taxon>Saccotheciaceae</taxon>
        <taxon>Aureobasidium</taxon>
    </lineage>
</organism>
<evidence type="ECO:0000313" key="4">
    <source>
        <dbReference type="Proteomes" id="UP000308014"/>
    </source>
</evidence>
<dbReference type="AlphaFoldDB" id="A0A4S8VMX6"/>
<gene>
    <name evidence="3" type="ORF">D6D24_06586</name>
</gene>
<feature type="region of interest" description="Disordered" evidence="1">
    <location>
        <begin position="1006"/>
        <end position="1048"/>
    </location>
</feature>
<keyword evidence="2" id="KW-1133">Transmembrane helix</keyword>
<dbReference type="Pfam" id="PF11915">
    <property type="entry name" value="DUF3433"/>
    <property type="match status" value="1"/>
</dbReference>
<dbReference type="Proteomes" id="UP000308014">
    <property type="component" value="Unassembled WGS sequence"/>
</dbReference>
<keyword evidence="2" id="KW-0472">Membrane</keyword>
<evidence type="ECO:0000256" key="1">
    <source>
        <dbReference type="SAM" id="MobiDB-lite"/>
    </source>
</evidence>
<evidence type="ECO:0000256" key="2">
    <source>
        <dbReference type="SAM" id="Phobius"/>
    </source>
</evidence>
<dbReference type="PANTHER" id="PTHR37544:SF3">
    <property type="entry name" value="SPRAY"/>
    <property type="match status" value="1"/>
</dbReference>
<reference evidence="3 4" key="1">
    <citation type="submission" date="2018-10" db="EMBL/GenBank/DDBJ databases">
        <title>Fifty Aureobasidium pullulans genomes reveal a recombining polyextremotolerant generalist.</title>
        <authorList>
            <person name="Gostincar C."/>
            <person name="Turk M."/>
            <person name="Zajc J."/>
            <person name="Gunde-Cimerman N."/>
        </authorList>
    </citation>
    <scope>NUCLEOTIDE SEQUENCE [LARGE SCALE GENOMIC DNA]</scope>
    <source>
        <strain evidence="3 4">EXF-11318</strain>
    </source>
</reference>
<dbReference type="EMBL" id="QZAJ01000279">
    <property type="protein sequence ID" value="THW12456.1"/>
    <property type="molecule type" value="Genomic_DNA"/>
</dbReference>
<protein>
    <submittedName>
        <fullName evidence="3">Uncharacterized protein</fullName>
    </submittedName>
</protein>
<evidence type="ECO:0000313" key="3">
    <source>
        <dbReference type="EMBL" id="THW12456.1"/>
    </source>
</evidence>
<name>A0A4S8VMX6_AURPU</name>
<dbReference type="InterPro" id="IPR021840">
    <property type="entry name" value="DUF3433"/>
</dbReference>
<feature type="transmembrane region" description="Helical" evidence="2">
    <location>
        <begin position="463"/>
        <end position="484"/>
    </location>
</feature>
<comment type="caution">
    <text evidence="3">The sequence shown here is derived from an EMBL/GenBank/DDBJ whole genome shotgun (WGS) entry which is preliminary data.</text>
</comment>
<keyword evidence="2" id="KW-0812">Transmembrane</keyword>
<proteinExistence type="predicted"/>
<feature type="transmembrane region" description="Helical" evidence="2">
    <location>
        <begin position="347"/>
        <end position="370"/>
    </location>
</feature>
<dbReference type="PANTHER" id="PTHR37544">
    <property type="entry name" value="SPRAY-RELATED"/>
    <property type="match status" value="1"/>
</dbReference>
<sequence length="1072" mass="117339">MLVLLVVSPLSAGLLSPIDVTISKDTAFRGSSLAPDAAWQSDTFDSVVFRTIAGSVLNKSTSAWVNPNSAMLPFWPSDAVAPSGSSFAADFTAQQWKSVTTVYKSELDCVPLYLYNISSYTIKIVGAGSTIMTTTELGTSDGCNITITEDEESLEGYHGGRYYSAAVNATVEINEASTMVSFDDNEYKSNRKLLDPKQHDFPHLEDTFLNSNWSNKFFSTVILETPAYTGPLLAIAASPDYDNNVEVILNSAVLLERASRLHQQLRRRPLHLSHDPGSITAVASLIAGDKVARQEFDGTDKLSNEDMIALLAKRRFAIEHGGLIATGDTKFHPKHDNSDPRPVMIRIWMGTLLLAILAALIAVLAVLYNLSRTGRLSQALLVDQLNIDVLELSTTLTPYSIIPTLIAVAVKLWFRASAETFKRLQPFVSIADSPSSTSDSVSAEYANTPIALASIKALKHSHWILALIGAGAFVTEALGMSALWDPNEAVLKSVFDASLQNWLYGATIELTQSASTPPWSKDTWSFVPLDSQVTQEAASGLNSTGRNITFETPAIRARLECSIVDYASNKSAWLVETDFGNKTAWNRTNAPAGLDHGYYLNDLAARGPGLRTVACCANETQQGFGDAVVGYWTDTSSSTIPLSMQAKWIVGRPLNESYTQSPTVHGGIAYDRWIWPEAPQIAAIDCAPIIEQAEASVIVDFETGLVYDYEILGAPQNATNAWTDFYFYHGADTSQAAHWQENITTSYGYIFWDSLLTASNAGALVNNKLLYSAPEYLSDGIFNFRGPGLNTDFMSYSMLAMANNSKEALLDPTTLMDFANKTFGIFFKHFASEEVNSTAGGRVYQPIGEKLPSDLGPVTYGSKITANQGALALQNTITPTPKDTQANLIIPIEQLIMSPIAFFLSISLLSFLILTTIIMYSVNRTRYKTLPRDVDTLASMIAFIHGSEKLLAWSRDSQHSGAWYRSWTSKSQPAQDREIKAQMGSFYDLEGRERWGIELIGTMNPRPCQAARNDSSEVDMQEVGDNSKSEMQDADDTNVGGGDTSGVRSALLGRFDWEVRRKGAIRRKPVPE</sequence>
<accession>A0A4S8VMX6</accession>